<organism evidence="1 2">
    <name type="scientific">Xanthocytophaga flava</name>
    <dbReference type="NCBI Taxonomy" id="3048013"/>
    <lineage>
        <taxon>Bacteria</taxon>
        <taxon>Pseudomonadati</taxon>
        <taxon>Bacteroidota</taxon>
        <taxon>Cytophagia</taxon>
        <taxon>Cytophagales</taxon>
        <taxon>Rhodocytophagaceae</taxon>
        <taxon>Xanthocytophaga</taxon>
    </lineage>
</organism>
<dbReference type="NCBIfam" id="TIGR04183">
    <property type="entry name" value="Por_Secre_tail"/>
    <property type="match status" value="1"/>
</dbReference>
<evidence type="ECO:0000313" key="1">
    <source>
        <dbReference type="EMBL" id="MDJ1498593.1"/>
    </source>
</evidence>
<keyword evidence="2" id="KW-1185">Reference proteome</keyword>
<dbReference type="EMBL" id="JASJOT010000051">
    <property type="protein sequence ID" value="MDJ1498593.1"/>
    <property type="molecule type" value="Genomic_DNA"/>
</dbReference>
<name>A0ABT7CXY3_9BACT</name>
<proteinExistence type="predicted"/>
<dbReference type="Pfam" id="PF13585">
    <property type="entry name" value="CHU_C"/>
    <property type="match status" value="1"/>
</dbReference>
<evidence type="ECO:0000313" key="2">
    <source>
        <dbReference type="Proteomes" id="UP001228581"/>
    </source>
</evidence>
<sequence length="397" mass="45454">MRHCFRVVRVVFLLVVFLDFCLGAEHVFAQTVPYQTMPYHSVEITNPSFEGTPQRDYPPLPWRSCDWTSTPDIQPIWNGNTQTPSDGKTYLALVCRGETGVFPLGSYESVFQSLPLKPVEPGSPFYGPVLKRDSAYCFFIDLCFPGPSSGSSSILSPAIFRLWATEGTNGCTPTELLWTSPVIDHREWRTYKVQFTPRQTAYFSLAFDCYFAQMPFYHGGIFLDNIHQQERANLLGKDTLVCYSRTYTLRPDFHTMESDGIIGQDTTGEQFVYQWSDGSWADSLLISQPGIYWVKASDGCVVYQDSIQVSFTECEDTFRVPNVITPNGDKDNEVFRFEGIGKENWQLQVYNRWGKLVYQSRNYQQDWSAEGLPAGIYYYHLAKTGFRSRTGWLEVLK</sequence>
<dbReference type="RefSeq" id="WP_314005114.1">
    <property type="nucleotide sequence ID" value="NZ_JASJOT010000051.1"/>
</dbReference>
<dbReference type="InterPro" id="IPR026341">
    <property type="entry name" value="T9SS_type_B"/>
</dbReference>
<gene>
    <name evidence="1" type="ORF">QNI19_37005</name>
</gene>
<protein>
    <submittedName>
        <fullName evidence="1">Gliding motility-associated C-terminal domain-containing protein</fullName>
    </submittedName>
</protein>
<dbReference type="InterPro" id="IPR026444">
    <property type="entry name" value="Secre_tail"/>
</dbReference>
<dbReference type="Proteomes" id="UP001228581">
    <property type="component" value="Unassembled WGS sequence"/>
</dbReference>
<comment type="caution">
    <text evidence="1">The sequence shown here is derived from an EMBL/GenBank/DDBJ whole genome shotgun (WGS) entry which is preliminary data.</text>
</comment>
<accession>A0ABT7CXY3</accession>
<dbReference type="NCBIfam" id="TIGR04131">
    <property type="entry name" value="Bac_Flav_CTERM"/>
    <property type="match status" value="1"/>
</dbReference>
<reference evidence="1 2" key="1">
    <citation type="submission" date="2023-05" db="EMBL/GenBank/DDBJ databases">
        <authorList>
            <person name="Zhang X."/>
        </authorList>
    </citation>
    <scope>NUCLEOTIDE SEQUENCE [LARGE SCALE GENOMIC DNA]</scope>
    <source>
        <strain evidence="1 2">DM2B3-1</strain>
    </source>
</reference>